<dbReference type="Proteomes" id="UP000321083">
    <property type="component" value="Unassembled WGS sequence"/>
</dbReference>
<organism evidence="2 3">
    <name type="scientific">Planctomyces bekefii</name>
    <dbReference type="NCBI Taxonomy" id="1653850"/>
    <lineage>
        <taxon>Bacteria</taxon>
        <taxon>Pseudomonadati</taxon>
        <taxon>Planctomycetota</taxon>
        <taxon>Planctomycetia</taxon>
        <taxon>Planctomycetales</taxon>
        <taxon>Planctomycetaceae</taxon>
        <taxon>Planctomyces</taxon>
    </lineage>
</organism>
<reference evidence="2 3" key="2">
    <citation type="submission" date="2019-08" db="EMBL/GenBank/DDBJ databases">
        <authorList>
            <person name="Henke P."/>
        </authorList>
    </citation>
    <scope>NUCLEOTIDE SEQUENCE [LARGE SCALE GENOMIC DNA]</scope>
    <source>
        <strain evidence="2">Phe10_nw2017</strain>
    </source>
</reference>
<evidence type="ECO:0000313" key="3">
    <source>
        <dbReference type="Proteomes" id="UP000321083"/>
    </source>
</evidence>
<protein>
    <submittedName>
        <fullName evidence="2">Uncharacterized protein</fullName>
    </submittedName>
</protein>
<keyword evidence="3" id="KW-1185">Reference proteome</keyword>
<accession>A0A5C6M328</accession>
<comment type="caution">
    <text evidence="2">The sequence shown here is derived from an EMBL/GenBank/DDBJ whole genome shotgun (WGS) entry which is preliminary data.</text>
</comment>
<evidence type="ECO:0000256" key="1">
    <source>
        <dbReference type="SAM" id="Coils"/>
    </source>
</evidence>
<reference evidence="2 3" key="1">
    <citation type="submission" date="2019-08" db="EMBL/GenBank/DDBJ databases">
        <title>100 year-old enigma solved: identification of Planctomyces bekefii, the type genus and species of the phylum Planctomycetes.</title>
        <authorList>
            <person name="Svetlana D.N."/>
            <person name="Overmann J."/>
        </authorList>
    </citation>
    <scope>NUCLEOTIDE SEQUENCE [LARGE SCALE GENOMIC DNA]</scope>
    <source>
        <strain evidence="2">Phe10_nw2017</strain>
    </source>
</reference>
<evidence type="ECO:0000313" key="2">
    <source>
        <dbReference type="EMBL" id="TWW08687.1"/>
    </source>
</evidence>
<name>A0A5C6M328_9PLAN</name>
<keyword evidence="1" id="KW-0175">Coiled coil</keyword>
<feature type="non-terminal residue" evidence="2">
    <location>
        <position position="1"/>
    </location>
</feature>
<dbReference type="EMBL" id="SRHE01000548">
    <property type="protein sequence ID" value="TWW08687.1"/>
    <property type="molecule type" value="Genomic_DNA"/>
</dbReference>
<proteinExistence type="predicted"/>
<gene>
    <name evidence="2" type="ORF">E3A20_21820</name>
</gene>
<sequence length="44" mass="5081">ISRRVAQQQLSAVLAERAALDEEYRSKARRIETARRRLQAAGRE</sequence>
<feature type="coiled-coil region" evidence="1">
    <location>
        <begin position="3"/>
        <end position="37"/>
    </location>
</feature>
<dbReference type="AlphaFoldDB" id="A0A5C6M328"/>